<evidence type="ECO:0000256" key="1">
    <source>
        <dbReference type="ARBA" id="ARBA00004141"/>
    </source>
</evidence>
<feature type="transmembrane region" description="Helical" evidence="8">
    <location>
        <begin position="117"/>
        <end position="134"/>
    </location>
</feature>
<evidence type="ECO:0000256" key="3">
    <source>
        <dbReference type="ARBA" id="ARBA00022448"/>
    </source>
</evidence>
<dbReference type="PANTHER" id="PTHR34975:SF2">
    <property type="entry name" value="SPORE GERMINATION PROTEIN A2"/>
    <property type="match status" value="1"/>
</dbReference>
<accession>A0ABU5KID5</accession>
<dbReference type="PANTHER" id="PTHR34975">
    <property type="entry name" value="SPORE GERMINATION PROTEIN A2"/>
    <property type="match status" value="1"/>
</dbReference>
<evidence type="ECO:0000256" key="6">
    <source>
        <dbReference type="ARBA" id="ARBA00022989"/>
    </source>
</evidence>
<evidence type="ECO:0000256" key="2">
    <source>
        <dbReference type="ARBA" id="ARBA00007998"/>
    </source>
</evidence>
<reference evidence="9 10" key="1">
    <citation type="submission" date="2023-12" db="EMBL/GenBank/DDBJ databases">
        <title>Jeotgalibacillus haloalkaliphilus sp. nov., a novel salt-tolerant bacteria, isolated from the estuary of the Fenhe River into the Yellow River.</title>
        <authorList>
            <person name="Li Y."/>
        </authorList>
    </citation>
    <scope>NUCLEOTIDE SEQUENCE [LARGE SCALE GENOMIC DNA]</scope>
    <source>
        <strain evidence="9 10">HH7-29</strain>
    </source>
</reference>
<feature type="transmembrane region" description="Helical" evidence="8">
    <location>
        <begin position="178"/>
        <end position="196"/>
    </location>
</feature>
<feature type="transmembrane region" description="Helical" evidence="8">
    <location>
        <begin position="302"/>
        <end position="320"/>
    </location>
</feature>
<keyword evidence="6 8" id="KW-1133">Transmembrane helix</keyword>
<feature type="transmembrane region" description="Helical" evidence="8">
    <location>
        <begin position="245"/>
        <end position="263"/>
    </location>
</feature>
<dbReference type="Pfam" id="PF03845">
    <property type="entry name" value="Spore_permease"/>
    <property type="match status" value="1"/>
</dbReference>
<dbReference type="RefSeq" id="WP_322420034.1">
    <property type="nucleotide sequence ID" value="NZ_JAXQNN010000001.1"/>
</dbReference>
<sequence>MQKNNEVTGWQLFYLVIQTQIGVGVLSLPRDITLEAGHDAWISVILGGVLIQLVLLIFLWLLLRVGELSYFDIIIQSFGKAVGKVFIFCYLIYFLYILTVSSITFTKILSDWIYLDTPREILTILFLIPAAYCAGSKISHVARFSMIVSCLLPVLVILLIPVYSSPEFIHFFPIGSEGASAILGGLKASVLAYIGFEAFLYFSKYVKSNRQKELKKAAFSTSFVLFFYLFLVISTQLYFHVQEIVVVPYAVLYILKSLSFVIVERIDLIFLTLWIVVALTSFINYLYVAAEETKILFNLKGRQWAIMFMISSVFAVSLFIDEKQSIIQLQNLVTYAAAIFTVIIPLAALSVYLLFRKGHAT</sequence>
<keyword evidence="3" id="KW-0813">Transport</keyword>
<feature type="transmembrane region" description="Helical" evidence="8">
    <location>
        <begin position="12"/>
        <end position="28"/>
    </location>
</feature>
<keyword evidence="4" id="KW-0309">Germination</keyword>
<evidence type="ECO:0000256" key="5">
    <source>
        <dbReference type="ARBA" id="ARBA00022692"/>
    </source>
</evidence>
<name>A0ABU5KID5_9BACL</name>
<dbReference type="NCBIfam" id="TIGR00912">
    <property type="entry name" value="2A0309"/>
    <property type="match status" value="1"/>
</dbReference>
<feature type="transmembrane region" description="Helical" evidence="8">
    <location>
        <begin position="217"/>
        <end position="239"/>
    </location>
</feature>
<evidence type="ECO:0000313" key="9">
    <source>
        <dbReference type="EMBL" id="MDZ5711009.1"/>
    </source>
</evidence>
<feature type="transmembrane region" description="Helical" evidence="8">
    <location>
        <begin position="268"/>
        <end position="290"/>
    </location>
</feature>
<dbReference type="InterPro" id="IPR004761">
    <property type="entry name" value="Spore_GerAB"/>
</dbReference>
<comment type="caution">
    <text evidence="9">The sequence shown here is derived from an EMBL/GenBank/DDBJ whole genome shotgun (WGS) entry which is preliminary data.</text>
</comment>
<keyword evidence="10" id="KW-1185">Reference proteome</keyword>
<protein>
    <submittedName>
        <fullName evidence="9">GerAB/ArcD/ProY family transporter</fullName>
    </submittedName>
</protein>
<gene>
    <name evidence="9" type="ORF">UFB30_02195</name>
</gene>
<dbReference type="Proteomes" id="UP001292084">
    <property type="component" value="Unassembled WGS sequence"/>
</dbReference>
<comment type="similarity">
    <text evidence="2">Belongs to the amino acid-polyamine-organocation (APC) superfamily. Spore germination protein (SGP) (TC 2.A.3.9) family.</text>
</comment>
<feature type="transmembrane region" description="Helical" evidence="8">
    <location>
        <begin position="332"/>
        <end position="355"/>
    </location>
</feature>
<keyword evidence="7 8" id="KW-0472">Membrane</keyword>
<organism evidence="9 10">
    <name type="scientific">Jeotgalibacillus haloalkalitolerans</name>
    <dbReference type="NCBI Taxonomy" id="3104292"/>
    <lineage>
        <taxon>Bacteria</taxon>
        <taxon>Bacillati</taxon>
        <taxon>Bacillota</taxon>
        <taxon>Bacilli</taxon>
        <taxon>Bacillales</taxon>
        <taxon>Caryophanaceae</taxon>
        <taxon>Jeotgalibacillus</taxon>
    </lineage>
</organism>
<feature type="transmembrane region" description="Helical" evidence="8">
    <location>
        <begin position="141"/>
        <end position="163"/>
    </location>
</feature>
<evidence type="ECO:0000313" key="10">
    <source>
        <dbReference type="Proteomes" id="UP001292084"/>
    </source>
</evidence>
<dbReference type="Gene3D" id="1.20.1740.10">
    <property type="entry name" value="Amino acid/polyamine transporter I"/>
    <property type="match status" value="1"/>
</dbReference>
<dbReference type="EMBL" id="JAXQNN010000001">
    <property type="protein sequence ID" value="MDZ5711009.1"/>
    <property type="molecule type" value="Genomic_DNA"/>
</dbReference>
<feature type="transmembrane region" description="Helical" evidence="8">
    <location>
        <begin position="40"/>
        <end position="63"/>
    </location>
</feature>
<evidence type="ECO:0000256" key="4">
    <source>
        <dbReference type="ARBA" id="ARBA00022544"/>
    </source>
</evidence>
<feature type="transmembrane region" description="Helical" evidence="8">
    <location>
        <begin position="84"/>
        <end position="105"/>
    </location>
</feature>
<comment type="subcellular location">
    <subcellularLocation>
        <location evidence="1">Membrane</location>
        <topology evidence="1">Multi-pass membrane protein</topology>
    </subcellularLocation>
</comment>
<keyword evidence="5 8" id="KW-0812">Transmembrane</keyword>
<evidence type="ECO:0000256" key="7">
    <source>
        <dbReference type="ARBA" id="ARBA00023136"/>
    </source>
</evidence>
<proteinExistence type="inferred from homology"/>
<evidence type="ECO:0000256" key="8">
    <source>
        <dbReference type="SAM" id="Phobius"/>
    </source>
</evidence>